<organism evidence="1 2">
    <name type="scientific">Alligator mississippiensis</name>
    <name type="common">American alligator</name>
    <dbReference type="NCBI Taxonomy" id="8496"/>
    <lineage>
        <taxon>Eukaryota</taxon>
        <taxon>Metazoa</taxon>
        <taxon>Chordata</taxon>
        <taxon>Craniata</taxon>
        <taxon>Vertebrata</taxon>
        <taxon>Euteleostomi</taxon>
        <taxon>Archelosauria</taxon>
        <taxon>Archosauria</taxon>
        <taxon>Crocodylia</taxon>
        <taxon>Alligatoridae</taxon>
        <taxon>Alligatorinae</taxon>
        <taxon>Alligator</taxon>
    </lineage>
</organism>
<reference evidence="1 2" key="1">
    <citation type="journal article" date="2012" name="Genome Biol.">
        <title>Sequencing three crocodilian genomes to illuminate the evolution of archosaurs and amniotes.</title>
        <authorList>
            <person name="St John J.A."/>
            <person name="Braun E.L."/>
            <person name="Isberg S.R."/>
            <person name="Miles L.G."/>
            <person name="Chong A.Y."/>
            <person name="Gongora J."/>
            <person name="Dalzell P."/>
            <person name="Moran C."/>
            <person name="Bed'hom B."/>
            <person name="Abzhanov A."/>
            <person name="Burgess S.C."/>
            <person name="Cooksey A.M."/>
            <person name="Castoe T.A."/>
            <person name="Crawford N.G."/>
            <person name="Densmore L.D."/>
            <person name="Drew J.C."/>
            <person name="Edwards S.V."/>
            <person name="Faircloth B.C."/>
            <person name="Fujita M.K."/>
            <person name="Greenwold M.J."/>
            <person name="Hoffmann F.G."/>
            <person name="Howard J.M."/>
            <person name="Iguchi T."/>
            <person name="Janes D.E."/>
            <person name="Khan S.Y."/>
            <person name="Kohno S."/>
            <person name="de Koning A.J."/>
            <person name="Lance S.L."/>
            <person name="McCarthy F.M."/>
            <person name="McCormack J.E."/>
            <person name="Merchant M.E."/>
            <person name="Peterson D.G."/>
            <person name="Pollock D.D."/>
            <person name="Pourmand N."/>
            <person name="Raney B.J."/>
            <person name="Roessler K.A."/>
            <person name="Sanford J.R."/>
            <person name="Sawyer R.H."/>
            <person name="Schmidt C.J."/>
            <person name="Triplett E.W."/>
            <person name="Tuberville T.D."/>
            <person name="Venegas-Anaya M."/>
            <person name="Howard J.T."/>
            <person name="Jarvis E.D."/>
            <person name="Guillette L.J.Jr."/>
            <person name="Glenn T.C."/>
            <person name="Green R.E."/>
            <person name="Ray D.A."/>
        </authorList>
    </citation>
    <scope>NUCLEOTIDE SEQUENCE [LARGE SCALE GENOMIC DNA]</scope>
    <source>
        <strain evidence="1">KSC_2009_1</strain>
    </source>
</reference>
<dbReference type="Proteomes" id="UP000050525">
    <property type="component" value="Unassembled WGS sequence"/>
</dbReference>
<evidence type="ECO:0000313" key="2">
    <source>
        <dbReference type="Proteomes" id="UP000050525"/>
    </source>
</evidence>
<keyword evidence="2" id="KW-1185">Reference proteome</keyword>
<evidence type="ECO:0000313" key="1">
    <source>
        <dbReference type="EMBL" id="KYO21305.1"/>
    </source>
</evidence>
<accession>A0A151M9X4</accession>
<sequence length="90" mass="10174">MRILLPSSSSTGTKKAVSSSEDCFIVSRVKVLSSCEWWRMELDVYLPCPLRKTGRHRPEENHMDGEDPGGILDSSNQLLEVCSKCCWENL</sequence>
<dbReference type="AlphaFoldDB" id="A0A151M9X4"/>
<gene>
    <name evidence="1" type="ORF">Y1Q_0001552</name>
</gene>
<proteinExistence type="predicted"/>
<dbReference type="EMBL" id="AKHW03006295">
    <property type="protein sequence ID" value="KYO21305.1"/>
    <property type="molecule type" value="Genomic_DNA"/>
</dbReference>
<comment type="caution">
    <text evidence="1">The sequence shown here is derived from an EMBL/GenBank/DDBJ whole genome shotgun (WGS) entry which is preliminary data.</text>
</comment>
<protein>
    <submittedName>
        <fullName evidence="1">Uncharacterized protein</fullName>
    </submittedName>
</protein>
<name>A0A151M9X4_ALLMI</name>